<dbReference type="PRINTS" id="PR00727">
    <property type="entry name" value="LEADERPTASE"/>
</dbReference>
<sequence>MKPVIVLAVAMAVAAVLCHAGLSRRFVVVTVRGVSMEPTYHDGDQVLVRRNVQPTAGQVVVFEQGTGDWLAADAPAAALTSPRRHWMIKRVAAVPGDAVPRAQVLALHDVPEDRVPAGQLVLLGDNDRAALDSRQVGYFAAESLLGVVLWRISARRRPG</sequence>
<dbReference type="GO" id="GO:0005886">
    <property type="term" value="C:plasma membrane"/>
    <property type="evidence" value="ECO:0007669"/>
    <property type="project" value="UniProtKB-SubCell"/>
</dbReference>
<reference evidence="5 6" key="1">
    <citation type="submission" date="2016-06" db="EMBL/GenBank/DDBJ databases">
        <authorList>
            <person name="Kjaerup R.B."/>
            <person name="Dalgaard T.S."/>
            <person name="Juul-Madsen H.R."/>
        </authorList>
    </citation>
    <scope>NUCLEOTIDE SEQUENCE [LARGE SCALE GENOMIC DNA]</scope>
    <source>
        <strain evidence="5 6">DSM 43363</strain>
    </source>
</reference>
<dbReference type="PANTHER" id="PTHR43390">
    <property type="entry name" value="SIGNAL PEPTIDASE I"/>
    <property type="match status" value="1"/>
</dbReference>
<feature type="domain" description="Peptidase S26" evidence="4">
    <location>
        <begin position="9"/>
        <end position="101"/>
    </location>
</feature>
<comment type="similarity">
    <text evidence="2">Belongs to the peptidase S26 family.</text>
</comment>
<dbReference type="InterPro" id="IPR000223">
    <property type="entry name" value="Pept_S26A_signal_pept_1"/>
</dbReference>
<organism evidence="5 6">
    <name type="scientific">Micromonospora peucetia</name>
    <dbReference type="NCBI Taxonomy" id="47871"/>
    <lineage>
        <taxon>Bacteria</taxon>
        <taxon>Bacillati</taxon>
        <taxon>Actinomycetota</taxon>
        <taxon>Actinomycetes</taxon>
        <taxon>Micromonosporales</taxon>
        <taxon>Micromonosporaceae</taxon>
        <taxon>Micromonospora</taxon>
    </lineage>
</organism>
<evidence type="ECO:0000256" key="1">
    <source>
        <dbReference type="ARBA" id="ARBA00004401"/>
    </source>
</evidence>
<evidence type="ECO:0000256" key="2">
    <source>
        <dbReference type="ARBA" id="ARBA00009370"/>
    </source>
</evidence>
<dbReference type="Pfam" id="PF10502">
    <property type="entry name" value="Peptidase_S26"/>
    <property type="match status" value="2"/>
</dbReference>
<feature type="active site" evidence="3">
    <location>
        <position position="35"/>
    </location>
</feature>
<feature type="active site" evidence="3">
    <location>
        <position position="89"/>
    </location>
</feature>
<dbReference type="AlphaFoldDB" id="A0A1C6VUM4"/>
<dbReference type="InterPro" id="IPR036286">
    <property type="entry name" value="LexA/Signal_pep-like_sf"/>
</dbReference>
<protein>
    <submittedName>
        <fullName evidence="5">Signal peptidase I</fullName>
    </submittedName>
</protein>
<gene>
    <name evidence="5" type="ORF">GA0070608_4163</name>
</gene>
<dbReference type="EMBL" id="FMIC01000002">
    <property type="protein sequence ID" value="SCL69887.1"/>
    <property type="molecule type" value="Genomic_DNA"/>
</dbReference>
<feature type="domain" description="Peptidase S26" evidence="4">
    <location>
        <begin position="112"/>
        <end position="150"/>
    </location>
</feature>
<dbReference type="CDD" id="cd06462">
    <property type="entry name" value="Peptidase_S24_S26"/>
    <property type="match status" value="1"/>
</dbReference>
<dbReference type="Gene3D" id="2.10.109.10">
    <property type="entry name" value="Umud Fragment, subunit A"/>
    <property type="match status" value="1"/>
</dbReference>
<accession>A0A1C6VUM4</accession>
<dbReference type="InterPro" id="IPR019533">
    <property type="entry name" value="Peptidase_S26"/>
</dbReference>
<dbReference type="STRING" id="47871.GA0070608_4163"/>
<evidence type="ECO:0000313" key="6">
    <source>
        <dbReference type="Proteomes" id="UP000199343"/>
    </source>
</evidence>
<dbReference type="Proteomes" id="UP000199343">
    <property type="component" value="Unassembled WGS sequence"/>
</dbReference>
<dbReference type="SUPFAM" id="SSF51306">
    <property type="entry name" value="LexA/Signal peptidase"/>
    <property type="match status" value="1"/>
</dbReference>
<dbReference type="PANTHER" id="PTHR43390:SF1">
    <property type="entry name" value="CHLOROPLAST PROCESSING PEPTIDASE"/>
    <property type="match status" value="1"/>
</dbReference>
<proteinExistence type="inferred from homology"/>
<evidence type="ECO:0000313" key="5">
    <source>
        <dbReference type="EMBL" id="SCL69887.1"/>
    </source>
</evidence>
<evidence type="ECO:0000259" key="4">
    <source>
        <dbReference type="Pfam" id="PF10502"/>
    </source>
</evidence>
<dbReference type="RefSeq" id="WP_218107537.1">
    <property type="nucleotide sequence ID" value="NZ_FMIC01000002.1"/>
</dbReference>
<name>A0A1C6VUM4_9ACTN</name>
<dbReference type="GO" id="GO:0006465">
    <property type="term" value="P:signal peptide processing"/>
    <property type="evidence" value="ECO:0007669"/>
    <property type="project" value="InterPro"/>
</dbReference>
<evidence type="ECO:0000256" key="3">
    <source>
        <dbReference type="PIRSR" id="PIRSR600223-1"/>
    </source>
</evidence>
<comment type="subcellular location">
    <subcellularLocation>
        <location evidence="1">Cell membrane</location>
        <topology evidence="1">Single-pass type II membrane protein</topology>
    </subcellularLocation>
</comment>
<dbReference type="GO" id="GO:0004252">
    <property type="term" value="F:serine-type endopeptidase activity"/>
    <property type="evidence" value="ECO:0007669"/>
    <property type="project" value="InterPro"/>
</dbReference>